<dbReference type="InterPro" id="IPR026033">
    <property type="entry name" value="Azg-like_bact_archaea"/>
</dbReference>
<feature type="transmembrane region" description="Helical" evidence="9">
    <location>
        <begin position="336"/>
        <end position="353"/>
    </location>
</feature>
<name>A0A7X2S2F5_9BACI</name>
<dbReference type="EMBL" id="WMIB01000001">
    <property type="protein sequence ID" value="MTH51986.1"/>
    <property type="molecule type" value="Genomic_DNA"/>
</dbReference>
<feature type="transmembrane region" description="Helical" evidence="9">
    <location>
        <begin position="391"/>
        <end position="417"/>
    </location>
</feature>
<feature type="transmembrane region" description="Helical" evidence="9">
    <location>
        <begin position="30"/>
        <end position="50"/>
    </location>
</feature>
<comment type="subcellular location">
    <subcellularLocation>
        <location evidence="1 8">Cell membrane</location>
        <topology evidence="1 8">Multi-pass membrane protein</topology>
    </subcellularLocation>
</comment>
<dbReference type="InterPro" id="IPR045018">
    <property type="entry name" value="Azg-like"/>
</dbReference>
<evidence type="ECO:0000313" key="10">
    <source>
        <dbReference type="EMBL" id="MTH51986.1"/>
    </source>
</evidence>
<reference evidence="10 11" key="1">
    <citation type="journal article" date="2017" name="Int. J. Syst. Evol. Microbiol.">
        <title>Bacillus mangrovi sp. nov., isolated from a sediment sample from a mangrove forest.</title>
        <authorList>
            <person name="Gupta V."/>
            <person name="Singh P.K."/>
            <person name="Korpole S."/>
            <person name="Tanuku N.R.S."/>
            <person name="Pinnaka A.K."/>
        </authorList>
    </citation>
    <scope>NUCLEOTIDE SEQUENCE [LARGE SCALE GENOMIC DNA]</scope>
    <source>
        <strain evidence="10 11">KCTC 33872</strain>
    </source>
</reference>
<gene>
    <name evidence="10" type="ORF">GKZ89_01100</name>
</gene>
<evidence type="ECO:0000256" key="6">
    <source>
        <dbReference type="ARBA" id="ARBA00022989"/>
    </source>
</evidence>
<proteinExistence type="inferred from homology"/>
<feature type="transmembrane region" description="Helical" evidence="9">
    <location>
        <begin position="360"/>
        <end position="379"/>
    </location>
</feature>
<evidence type="ECO:0000256" key="3">
    <source>
        <dbReference type="ARBA" id="ARBA00022448"/>
    </source>
</evidence>
<protein>
    <submittedName>
        <fullName evidence="10">NCS2 family permease</fullName>
    </submittedName>
</protein>
<feature type="transmembrane region" description="Helical" evidence="9">
    <location>
        <begin position="62"/>
        <end position="86"/>
    </location>
</feature>
<dbReference type="Proteomes" id="UP000434639">
    <property type="component" value="Unassembled WGS sequence"/>
</dbReference>
<accession>A0A7X2S2F5</accession>
<feature type="transmembrane region" description="Helical" evidence="9">
    <location>
        <begin position="106"/>
        <end position="130"/>
    </location>
</feature>
<keyword evidence="5 8" id="KW-0812">Transmembrane</keyword>
<keyword evidence="3 8" id="KW-0813">Transport</keyword>
<comment type="similarity">
    <text evidence="2 8">Belongs to the nucleobase:cation symporter-2 (NCS2) (TC 2.A.40) family. Azg-like subfamily.</text>
</comment>
<feature type="transmembrane region" description="Helical" evidence="9">
    <location>
        <begin position="179"/>
        <end position="199"/>
    </location>
</feature>
<keyword evidence="7 8" id="KW-0472">Membrane</keyword>
<dbReference type="PIRSF" id="PIRSF005353">
    <property type="entry name" value="PbuG"/>
    <property type="match status" value="1"/>
</dbReference>
<evidence type="ECO:0000256" key="5">
    <source>
        <dbReference type="ARBA" id="ARBA00022692"/>
    </source>
</evidence>
<evidence type="ECO:0000256" key="7">
    <source>
        <dbReference type="ARBA" id="ARBA00023136"/>
    </source>
</evidence>
<feature type="transmembrane region" description="Helical" evidence="9">
    <location>
        <begin position="142"/>
        <end position="159"/>
    </location>
</feature>
<keyword evidence="4 8" id="KW-1003">Cell membrane</keyword>
<dbReference type="GO" id="GO:0005345">
    <property type="term" value="F:purine nucleobase transmembrane transporter activity"/>
    <property type="evidence" value="ECO:0007669"/>
    <property type="project" value="TreeGrafter"/>
</dbReference>
<dbReference type="OrthoDB" id="9808458at2"/>
<evidence type="ECO:0000256" key="9">
    <source>
        <dbReference type="SAM" id="Phobius"/>
    </source>
</evidence>
<dbReference type="PANTHER" id="PTHR43337">
    <property type="entry name" value="XANTHINE/URACIL PERMEASE C887.17-RELATED"/>
    <property type="match status" value="1"/>
</dbReference>
<evidence type="ECO:0000313" key="11">
    <source>
        <dbReference type="Proteomes" id="UP000434639"/>
    </source>
</evidence>
<feature type="transmembrane region" description="Helical" evidence="9">
    <location>
        <begin position="429"/>
        <end position="445"/>
    </location>
</feature>
<organism evidence="10 11">
    <name type="scientific">Metabacillus mangrovi</name>
    <dbReference type="NCBI Taxonomy" id="1491830"/>
    <lineage>
        <taxon>Bacteria</taxon>
        <taxon>Bacillati</taxon>
        <taxon>Bacillota</taxon>
        <taxon>Bacilli</taxon>
        <taxon>Bacillales</taxon>
        <taxon>Bacillaceae</taxon>
        <taxon>Metabacillus</taxon>
    </lineage>
</organism>
<keyword evidence="6 8" id="KW-1133">Transmembrane helix</keyword>
<dbReference type="AlphaFoldDB" id="A0A7X2S2F5"/>
<dbReference type="InterPro" id="IPR006043">
    <property type="entry name" value="NCS2"/>
</dbReference>
<feature type="transmembrane region" description="Helical" evidence="9">
    <location>
        <begin position="297"/>
        <end position="316"/>
    </location>
</feature>
<dbReference type="Pfam" id="PF00860">
    <property type="entry name" value="Xan_ur_permease"/>
    <property type="match status" value="1"/>
</dbReference>
<keyword evidence="11" id="KW-1185">Reference proteome</keyword>
<dbReference type="GO" id="GO:0005886">
    <property type="term" value="C:plasma membrane"/>
    <property type="evidence" value="ECO:0007669"/>
    <property type="project" value="UniProtKB-SubCell"/>
</dbReference>
<dbReference type="PANTHER" id="PTHR43337:SF1">
    <property type="entry name" value="XANTHINE_URACIL PERMEASE C887.17-RELATED"/>
    <property type="match status" value="1"/>
</dbReference>
<feature type="transmembrane region" description="Helical" evidence="9">
    <location>
        <begin position="251"/>
        <end position="276"/>
    </location>
</feature>
<evidence type="ECO:0000256" key="1">
    <source>
        <dbReference type="ARBA" id="ARBA00004651"/>
    </source>
</evidence>
<evidence type="ECO:0000256" key="8">
    <source>
        <dbReference type="PIRNR" id="PIRNR005353"/>
    </source>
</evidence>
<comment type="caution">
    <text evidence="10">The sequence shown here is derived from an EMBL/GenBank/DDBJ whole genome shotgun (WGS) entry which is preliminary data.</text>
</comment>
<feature type="transmembrane region" description="Helical" evidence="9">
    <location>
        <begin position="206"/>
        <end position="224"/>
    </location>
</feature>
<evidence type="ECO:0000256" key="2">
    <source>
        <dbReference type="ARBA" id="ARBA00005697"/>
    </source>
</evidence>
<evidence type="ECO:0000256" key="4">
    <source>
        <dbReference type="ARBA" id="ARBA00022475"/>
    </source>
</evidence>
<sequence>MFIRGGKRLNRVLDSFFKLTERKTTVRTEFLAALTTFVTVSYIILVNPVILAEAGIPKEAALAATIFGIVITTLIMGLWANLPIVIGPGMGLNAFFTYTVVLKQGLSWETALGAVFISGFFFFLLSVFGISEKVVRAIPKTLKASITAGIGLFIAFIGLKNGGIVVADEATVVALGDMSNTGTLLAVAGIVLTAVLMALDVKGGIIISILAISAASMILGFSPAPSGFGDILSLQIPSIEPTWLALDLKAALGYGILSIIFSFTIVELFDTLATLIGLTKKANLTDENGNVPNANRALTTGALGTMISGLLGSTAMNTYVENATGIAAGAKTGLKAVFAALLFLLTLLFAPLIQFIPSVATAPALIIIGAFMLTELMEVDFQDLTELIPAFLALIMMPLTFSIAEGVAFGFISYTLIKLFTGRAKELHWLMYIISAAFIVNFFLTG</sequence>